<dbReference type="InterPro" id="IPR041694">
    <property type="entry name" value="ADH_N_2"/>
</dbReference>
<feature type="domain" description="Enoyl reductase (ER)" evidence="2">
    <location>
        <begin position="18"/>
        <end position="334"/>
    </location>
</feature>
<keyword evidence="1" id="KW-0560">Oxidoreductase</keyword>
<comment type="caution">
    <text evidence="3">The sequence shown here is derived from an EMBL/GenBank/DDBJ whole genome shotgun (WGS) entry which is preliminary data.</text>
</comment>
<dbReference type="Proteomes" id="UP001143362">
    <property type="component" value="Unassembled WGS sequence"/>
</dbReference>
<dbReference type="InterPro" id="IPR011032">
    <property type="entry name" value="GroES-like_sf"/>
</dbReference>
<dbReference type="InterPro" id="IPR036291">
    <property type="entry name" value="NAD(P)-bd_dom_sf"/>
</dbReference>
<dbReference type="SMART" id="SM00829">
    <property type="entry name" value="PKS_ER"/>
    <property type="match status" value="1"/>
</dbReference>
<dbReference type="PANTHER" id="PTHR43205:SF7">
    <property type="entry name" value="PROSTAGLANDIN REDUCTASE 1"/>
    <property type="match status" value="1"/>
</dbReference>
<dbReference type="SUPFAM" id="SSF51735">
    <property type="entry name" value="NAD(P)-binding Rossmann-fold domains"/>
    <property type="match status" value="1"/>
</dbReference>
<accession>A0ABT3THD4</accession>
<dbReference type="InterPro" id="IPR013149">
    <property type="entry name" value="ADH-like_C"/>
</dbReference>
<keyword evidence="4" id="KW-1185">Reference proteome</keyword>
<name>A0ABT3THD4_9GAMM</name>
<gene>
    <name evidence="3" type="ORF">EYC98_12515</name>
</gene>
<evidence type="ECO:0000256" key="1">
    <source>
        <dbReference type="ARBA" id="ARBA00023002"/>
    </source>
</evidence>
<dbReference type="CDD" id="cd05288">
    <property type="entry name" value="PGDH"/>
    <property type="match status" value="1"/>
</dbReference>
<sequence length="341" mass="36642">MTSNRQWLLKERPSGMVGPEHFSLQESALPEPDLDRGEVLIKTLYLGFDPAMRGWLIDEPSYLPPVQIGEVMRASSVGEVVSSSNPDLPPGTLIQGMAGWQEYSIAGPDSFIPPQPLPAGLTPAMALSVFGTTTLTAYFGLLDICEPQPGDTVLVSGAAGATGSAVAQIARIKGCRVIGIAGGAEKCAWLLDTCRLDAVIDYKSENIDQRLAELCPDGINVFFDNVGGDTLEAAITHMADFGRIALCGGISGYNDVEPAPGPRNLMILVQRRIKMQGFIVIDYMDRFEAAMGEIAEWVMAGEIAWREDIQHGFDNIPATFQRLFSGQNTGKQLLALAEPGA</sequence>
<dbReference type="InterPro" id="IPR045010">
    <property type="entry name" value="MDR_fam"/>
</dbReference>
<dbReference type="Pfam" id="PF16884">
    <property type="entry name" value="ADH_N_2"/>
    <property type="match status" value="1"/>
</dbReference>
<dbReference type="RefSeq" id="WP_279245681.1">
    <property type="nucleotide sequence ID" value="NZ_SHNN01000002.1"/>
</dbReference>
<proteinExistence type="predicted"/>
<evidence type="ECO:0000313" key="3">
    <source>
        <dbReference type="EMBL" id="MCX2981684.1"/>
    </source>
</evidence>
<dbReference type="EMBL" id="SHNN01000002">
    <property type="protein sequence ID" value="MCX2981684.1"/>
    <property type="molecule type" value="Genomic_DNA"/>
</dbReference>
<dbReference type="SUPFAM" id="SSF50129">
    <property type="entry name" value="GroES-like"/>
    <property type="match status" value="1"/>
</dbReference>
<reference evidence="3" key="1">
    <citation type="submission" date="2019-02" db="EMBL/GenBank/DDBJ databases">
        <authorList>
            <person name="Li S.-H."/>
        </authorList>
    </citation>
    <scope>NUCLEOTIDE SEQUENCE</scope>
    <source>
        <strain evidence="3">IMCC14734</strain>
    </source>
</reference>
<organism evidence="3 4">
    <name type="scientific">Candidatus Litorirhabdus singularis</name>
    <dbReference type="NCBI Taxonomy" id="2518993"/>
    <lineage>
        <taxon>Bacteria</taxon>
        <taxon>Pseudomonadati</taxon>
        <taxon>Pseudomonadota</taxon>
        <taxon>Gammaproteobacteria</taxon>
        <taxon>Cellvibrionales</taxon>
        <taxon>Halieaceae</taxon>
        <taxon>Candidatus Litorirhabdus</taxon>
    </lineage>
</organism>
<evidence type="ECO:0000259" key="2">
    <source>
        <dbReference type="SMART" id="SM00829"/>
    </source>
</evidence>
<dbReference type="Gene3D" id="3.90.180.10">
    <property type="entry name" value="Medium-chain alcohol dehydrogenases, catalytic domain"/>
    <property type="match status" value="1"/>
</dbReference>
<dbReference type="Pfam" id="PF00107">
    <property type="entry name" value="ADH_zinc_N"/>
    <property type="match status" value="1"/>
</dbReference>
<dbReference type="PANTHER" id="PTHR43205">
    <property type="entry name" value="PROSTAGLANDIN REDUCTASE"/>
    <property type="match status" value="1"/>
</dbReference>
<protein>
    <submittedName>
        <fullName evidence="3">NADP-dependent oxidoreductase</fullName>
    </submittedName>
</protein>
<dbReference type="Gene3D" id="3.40.50.720">
    <property type="entry name" value="NAD(P)-binding Rossmann-like Domain"/>
    <property type="match status" value="1"/>
</dbReference>
<evidence type="ECO:0000313" key="4">
    <source>
        <dbReference type="Proteomes" id="UP001143362"/>
    </source>
</evidence>
<dbReference type="InterPro" id="IPR020843">
    <property type="entry name" value="ER"/>
</dbReference>